<feature type="region of interest" description="Disordered" evidence="1">
    <location>
        <begin position="17"/>
        <end position="103"/>
    </location>
</feature>
<evidence type="ECO:0000313" key="3">
    <source>
        <dbReference type="Proteomes" id="UP000886520"/>
    </source>
</evidence>
<name>A0A9D4U0F8_ADICA</name>
<dbReference type="EMBL" id="JABFUD020000025">
    <property type="protein sequence ID" value="KAI5058985.1"/>
    <property type="molecule type" value="Genomic_DNA"/>
</dbReference>
<comment type="caution">
    <text evidence="2">The sequence shown here is derived from an EMBL/GenBank/DDBJ whole genome shotgun (WGS) entry which is preliminary data.</text>
</comment>
<sequence>MGRAELLTKLTAHLVGEGELLQEPPTSDAWDELVSAPATRGRAKPSSSATPKGKKPKKTTQPGSGRAASTQAKNRVTTTYGTNGQSNNRTLPKEERSAAGEAS</sequence>
<protein>
    <submittedName>
        <fullName evidence="2">Uncharacterized protein</fullName>
    </submittedName>
</protein>
<proteinExistence type="predicted"/>
<keyword evidence="3" id="KW-1185">Reference proteome</keyword>
<feature type="compositionally biased region" description="Basic and acidic residues" evidence="1">
    <location>
        <begin position="91"/>
        <end position="103"/>
    </location>
</feature>
<feature type="compositionally biased region" description="Polar residues" evidence="1">
    <location>
        <begin position="67"/>
        <end position="90"/>
    </location>
</feature>
<gene>
    <name evidence="2" type="ORF">GOP47_0025304</name>
</gene>
<dbReference type="Proteomes" id="UP000886520">
    <property type="component" value="Chromosome 25"/>
</dbReference>
<accession>A0A9D4U0F8</accession>
<dbReference type="AlphaFoldDB" id="A0A9D4U0F8"/>
<organism evidence="2 3">
    <name type="scientific">Adiantum capillus-veneris</name>
    <name type="common">Maidenhair fern</name>
    <dbReference type="NCBI Taxonomy" id="13818"/>
    <lineage>
        <taxon>Eukaryota</taxon>
        <taxon>Viridiplantae</taxon>
        <taxon>Streptophyta</taxon>
        <taxon>Embryophyta</taxon>
        <taxon>Tracheophyta</taxon>
        <taxon>Polypodiopsida</taxon>
        <taxon>Polypodiidae</taxon>
        <taxon>Polypodiales</taxon>
        <taxon>Pteridineae</taxon>
        <taxon>Pteridaceae</taxon>
        <taxon>Vittarioideae</taxon>
        <taxon>Adiantum</taxon>
    </lineage>
</organism>
<reference evidence="2" key="1">
    <citation type="submission" date="2021-01" db="EMBL/GenBank/DDBJ databases">
        <title>Adiantum capillus-veneris genome.</title>
        <authorList>
            <person name="Fang Y."/>
            <person name="Liao Q."/>
        </authorList>
    </citation>
    <scope>NUCLEOTIDE SEQUENCE</scope>
    <source>
        <strain evidence="2">H3</strain>
        <tissue evidence="2">Leaf</tissue>
    </source>
</reference>
<evidence type="ECO:0000313" key="2">
    <source>
        <dbReference type="EMBL" id="KAI5058985.1"/>
    </source>
</evidence>
<evidence type="ECO:0000256" key="1">
    <source>
        <dbReference type="SAM" id="MobiDB-lite"/>
    </source>
</evidence>